<sequence>MGAQIPNILICDNNHSISELNVESEEKTVFSVSPVNGGWHIVIRNPADIVFTDNTVYSSAKSASSYISNLANDIYELADIIDSSGLHLHPLQHSARYRDCFEIIDDHPSRQ</sequence>
<reference evidence="1" key="1">
    <citation type="submission" date="2019-11" db="EMBL/GenBank/DDBJ databases">
        <authorList>
            <person name="Feng L."/>
        </authorList>
    </citation>
    <scope>NUCLEOTIDE SEQUENCE</scope>
    <source>
        <strain evidence="1">KOxytocaLFYP65</strain>
    </source>
</reference>
<organism evidence="1">
    <name type="scientific">Klebsiella oxytoca</name>
    <dbReference type="NCBI Taxonomy" id="571"/>
    <lineage>
        <taxon>Bacteria</taxon>
        <taxon>Pseudomonadati</taxon>
        <taxon>Pseudomonadota</taxon>
        <taxon>Gammaproteobacteria</taxon>
        <taxon>Enterobacterales</taxon>
        <taxon>Enterobacteriaceae</taxon>
        <taxon>Klebsiella/Raoultella group</taxon>
        <taxon>Klebsiella</taxon>
    </lineage>
</organism>
<proteinExistence type="predicted"/>
<name>A0A6N3DXA7_KLEOX</name>
<accession>A0A6N3DXA7</accession>
<protein>
    <submittedName>
        <fullName evidence="1">Uncharacterized protein</fullName>
    </submittedName>
</protein>
<gene>
    <name evidence="1" type="ORF">KOLFYP65_03704</name>
</gene>
<dbReference type="AlphaFoldDB" id="A0A6N3DXA7"/>
<dbReference type="EMBL" id="CACRTM010000026">
    <property type="protein sequence ID" value="VYU31899.1"/>
    <property type="molecule type" value="Genomic_DNA"/>
</dbReference>
<evidence type="ECO:0000313" key="1">
    <source>
        <dbReference type="EMBL" id="VYU31899.1"/>
    </source>
</evidence>